<name>A0A1S3IUT8_LINAN</name>
<dbReference type="AlphaFoldDB" id="A0A1S3IUT8"/>
<dbReference type="Proteomes" id="UP000085678">
    <property type="component" value="Unplaced"/>
</dbReference>
<protein>
    <submittedName>
        <fullName evidence="2">Apoptosis regulatory protein Siva</fullName>
    </submittedName>
</protein>
<dbReference type="KEGG" id="lak:106167583"/>
<dbReference type="PANTHER" id="PTHR14365:SF1">
    <property type="entry name" value="APOPTOSIS REGULATORY PROTEIN SIVA"/>
    <property type="match status" value="1"/>
</dbReference>
<dbReference type="STRING" id="7574.A0A1S3IUT8"/>
<reference evidence="2" key="1">
    <citation type="submission" date="2025-08" db="UniProtKB">
        <authorList>
            <consortium name="RefSeq"/>
        </authorList>
    </citation>
    <scope>IDENTIFICATION</scope>
    <source>
        <tissue evidence="2">Gonads</tissue>
    </source>
</reference>
<dbReference type="OrthoDB" id="60860at2759"/>
<dbReference type="RefSeq" id="XP_013401838.1">
    <property type="nucleotide sequence ID" value="XM_013546384.1"/>
</dbReference>
<gene>
    <name evidence="2" type="primary">LOC106167583</name>
</gene>
<evidence type="ECO:0000313" key="2">
    <source>
        <dbReference type="RefSeq" id="XP_013401838.1"/>
    </source>
</evidence>
<organism evidence="1 2">
    <name type="scientific">Lingula anatina</name>
    <name type="common">Brachiopod</name>
    <name type="synonym">Lingula unguis</name>
    <dbReference type="NCBI Taxonomy" id="7574"/>
    <lineage>
        <taxon>Eukaryota</taxon>
        <taxon>Metazoa</taxon>
        <taxon>Spiralia</taxon>
        <taxon>Lophotrochozoa</taxon>
        <taxon>Brachiopoda</taxon>
        <taxon>Linguliformea</taxon>
        <taxon>Lingulata</taxon>
        <taxon>Lingulida</taxon>
        <taxon>Linguloidea</taxon>
        <taxon>Lingulidae</taxon>
        <taxon>Lingula</taxon>
    </lineage>
</organism>
<sequence length="219" mass="24422">MPKRPNPFGDASPLQFKTVVHQKNVDMGINREENMKKVYEKTRSLLFSAAYKGIYNAPLPGDTPLPAIQEDQEMMDIGTGLSCPIAGQQKLNFHVQQSINNNLCNMSGNEPQKCMEFRSLSNGHVSAEQQMSKMPNHQSAFSSLFTQVPRPHTPVAATCISCTKSMEPTLQPCHFCDKPVCAMCVRTCTYCQGKFCQLCSVLNYDDILERPFCLSCNPS</sequence>
<dbReference type="OMA" id="CSVLRYT"/>
<dbReference type="Pfam" id="PF05458">
    <property type="entry name" value="Siva"/>
    <property type="match status" value="2"/>
</dbReference>
<dbReference type="PANTHER" id="PTHR14365">
    <property type="entry name" value="APOPTOSIS REGULATORY PROTEIN SIVA"/>
    <property type="match status" value="1"/>
</dbReference>
<dbReference type="InterPro" id="IPR022773">
    <property type="entry name" value="Siva"/>
</dbReference>
<accession>A0A1S3IUT8</accession>
<keyword evidence="1" id="KW-1185">Reference proteome</keyword>
<dbReference type="GeneID" id="106167583"/>
<dbReference type="GO" id="GO:0097191">
    <property type="term" value="P:extrinsic apoptotic signaling pathway"/>
    <property type="evidence" value="ECO:0007669"/>
    <property type="project" value="TreeGrafter"/>
</dbReference>
<proteinExistence type="predicted"/>
<dbReference type="InParanoid" id="A0A1S3IUT8"/>
<dbReference type="GO" id="GO:0005175">
    <property type="term" value="F:CD27 receptor binding"/>
    <property type="evidence" value="ECO:0007669"/>
    <property type="project" value="TreeGrafter"/>
</dbReference>
<evidence type="ECO:0000313" key="1">
    <source>
        <dbReference type="Proteomes" id="UP000085678"/>
    </source>
</evidence>